<reference evidence="1" key="1">
    <citation type="submission" date="2021-11" db="EMBL/GenBank/DDBJ databases">
        <title>Fusarium solani-melongenae Genome sequencing and assembly.</title>
        <authorList>
            <person name="Xie S."/>
            <person name="Huang L."/>
            <person name="Zhang X."/>
        </authorList>
    </citation>
    <scope>NUCLEOTIDE SEQUENCE</scope>
    <source>
        <strain evidence="1">CRI 24-3</strain>
    </source>
</reference>
<sequence>MFPRSSSLRHEGGDVSRFNTSGGTQNNNIGGNQFPQATFHGPVVFGQGDARQYLQDLRETDPRDHKTRIQSAKGGLLEDCYRWILDNHDFQRWRDDPRSQLLWIKGDPGKGKTMLLCGIIDQLEMNPNNRLSYFFCQATEEQQNNATAVLRGLIFLLVGRQPSLTSYVQERYDSAGGRLFEGKNAWEALSKILAAMLNDSHLNGAILIIDALDECKEDRQKLLHFITKTPRVKWLVSSRNWPEIEQTLNTAQQKVWLQLELNKDSISMAVDMYIRKKVDELADLKTYTPEIRNHVQRHLVALVCQELADPDVLWEESTLTKLKSFPPGLDSLYKRMMEKICGSPLGERCKEVLAIASVVYRPINLDELKALAELPQHFSRVDLRKVITFCGSFLTLRDDVDYLLNKASDQILRHGIAHQHRSLFLTSVGVLSRTLCRNIYGLVGPGASIDEVSLLNPDPLAHVRYLCEHWVNHVEDANPAEKATLSHLQDGGSIHIFLQQKYLYWLEAMSLQRSISQAVLAVQKLQALVAAAGAQRLTDLVGDAHRFIQSCRGAIEIAPLQLYASALIFSPAQSQVRNLFKHDIPSWVTSPSQTQLDWSACEQTLEGHGSPVWSVAFTADGRRLASGSGDNTIKIWDADNGQCVKTLEGHDDEVNSVAFAADNKWLASGSSDSTIKVWHKGQCKQTLEGHGGPVLSVAFIADSMRLISGSEDNIIKVWHEGQCTQTLEGHGGWTCTVAFTMDGIHVASGSGDMIGPDIWNMTTGQCIETLSTERLEGLEGLEGPDDTITSMAFTTDGTRFISGSYDHTIRLWDTYTGQCLRKLQGHGGVVLSLAFAANGTQIASGSEDGTVKVWDVATAQCVQTLDGHSYSVLSVAFAANGMQLASGVADFTIRVWDIATGQCLHTLESGHLVWSVTYSTDGIWLASGSLGNIVTVWNATTGQYLHTLKGHEETVISIAFGADGPQLASGSIDRTVKIWNAALGTCLQTLKAHSDWVSSVAFTSDGTWVASGSDDKTVKI</sequence>
<evidence type="ECO:0000313" key="1">
    <source>
        <dbReference type="EMBL" id="UPL03416.1"/>
    </source>
</evidence>
<name>A0ACD3ZQB4_FUSSC</name>
<proteinExistence type="predicted"/>
<dbReference type="EMBL" id="CP090041">
    <property type="protein sequence ID" value="UPL03416.1"/>
    <property type="molecule type" value="Genomic_DNA"/>
</dbReference>
<accession>A0ACD3ZQB4</accession>
<keyword evidence="2" id="KW-1185">Reference proteome</keyword>
<evidence type="ECO:0000313" key="2">
    <source>
        <dbReference type="Proteomes" id="UP000830768"/>
    </source>
</evidence>
<protein>
    <submittedName>
        <fullName evidence="1">Uncharacterized protein</fullName>
    </submittedName>
</protein>
<gene>
    <name evidence="1" type="ORF">LCI18_014350</name>
</gene>
<dbReference type="Proteomes" id="UP000830768">
    <property type="component" value="Chromosome 13"/>
</dbReference>
<organism evidence="1 2">
    <name type="scientific">Fusarium solani subsp. cucurbitae</name>
    <name type="common">Neocosmosporum cucurbitae</name>
    <dbReference type="NCBI Taxonomy" id="2747967"/>
    <lineage>
        <taxon>Eukaryota</taxon>
        <taxon>Fungi</taxon>
        <taxon>Dikarya</taxon>
        <taxon>Ascomycota</taxon>
        <taxon>Pezizomycotina</taxon>
        <taxon>Sordariomycetes</taxon>
        <taxon>Hypocreomycetidae</taxon>
        <taxon>Hypocreales</taxon>
        <taxon>Nectriaceae</taxon>
        <taxon>Fusarium</taxon>
        <taxon>Fusarium solani species complex</taxon>
    </lineage>
</organism>